<dbReference type="PANTHER" id="PTHR34535:SF3">
    <property type="entry name" value="HYDROGENASE MATURATION FACTOR HYPA"/>
    <property type="match status" value="1"/>
</dbReference>
<dbReference type="GO" id="GO:0016151">
    <property type="term" value="F:nickel cation binding"/>
    <property type="evidence" value="ECO:0007669"/>
    <property type="project" value="UniProtKB-UniRule"/>
</dbReference>
<feature type="binding site" evidence="4">
    <location>
        <position position="74"/>
    </location>
    <ligand>
        <name>Zn(2+)</name>
        <dbReference type="ChEBI" id="CHEBI:29105"/>
    </ligand>
</feature>
<proteinExistence type="inferred from homology"/>
<feature type="binding site" evidence="4">
    <location>
        <position position="2"/>
    </location>
    <ligand>
        <name>Ni(2+)</name>
        <dbReference type="ChEBI" id="CHEBI:49786"/>
    </ligand>
</feature>
<gene>
    <name evidence="4" type="primary">hypA</name>
    <name evidence="5" type="ORF">A8806_106274</name>
</gene>
<accession>A0A2Y9C5B4</accession>
<dbReference type="EMBL" id="QGDL01000006">
    <property type="protein sequence ID" value="PWJ29535.1"/>
    <property type="molecule type" value="Genomic_DNA"/>
</dbReference>
<dbReference type="RefSeq" id="WP_109731375.1">
    <property type="nucleotide sequence ID" value="NZ_BAAACK010000026.1"/>
</dbReference>
<keyword evidence="3 4" id="KW-0862">Zinc</keyword>
<dbReference type="AlphaFoldDB" id="A0A2Y9C5B4"/>
<dbReference type="OrthoDB" id="9800361at2"/>
<dbReference type="InterPro" id="IPR000688">
    <property type="entry name" value="HypA/HybF"/>
</dbReference>
<keyword evidence="1 4" id="KW-0533">Nickel</keyword>
<reference evidence="5 6" key="1">
    <citation type="submission" date="2018-05" db="EMBL/GenBank/DDBJ databases">
        <title>The Hungate 1000. A catalogue of reference genomes from the rumen microbiome.</title>
        <authorList>
            <person name="Kelly W."/>
        </authorList>
    </citation>
    <scope>NUCLEOTIDE SEQUENCE [LARGE SCALE GENOMIC DNA]</scope>
    <source>
        <strain evidence="5 6">NLAE-zl-C242</strain>
    </source>
</reference>
<dbReference type="GO" id="GO:0008270">
    <property type="term" value="F:zinc ion binding"/>
    <property type="evidence" value="ECO:0007669"/>
    <property type="project" value="UniProtKB-UniRule"/>
</dbReference>
<name>A0A2Y9C5B4_9FIRM</name>
<feature type="binding site" evidence="4">
    <location>
        <position position="92"/>
    </location>
    <ligand>
        <name>Zn(2+)</name>
        <dbReference type="ChEBI" id="CHEBI:29105"/>
    </ligand>
</feature>
<sequence>MHELGIVLSIADKVMEVARANQLTEIKAITMQIGEISSVIPEYLEKCFPAAAERNPLFENTELKIEILPARYLCHVCGESFSLGEFEEAKGCPSCKENQLLELLTGRECFIKNIEAW</sequence>
<comment type="similarity">
    <text evidence="4">Belongs to the HypA/HybF family.</text>
</comment>
<keyword evidence="2 4" id="KW-0479">Metal-binding</keyword>
<dbReference type="Pfam" id="PF01155">
    <property type="entry name" value="HypA"/>
    <property type="match status" value="1"/>
</dbReference>
<dbReference type="PIRSF" id="PIRSF004761">
    <property type="entry name" value="Hydrgn_mat_HypA"/>
    <property type="match status" value="1"/>
</dbReference>
<protein>
    <recommendedName>
        <fullName evidence="4">Hydrogenase maturation factor HypA</fullName>
    </recommendedName>
</protein>
<feature type="binding site" evidence="4">
    <location>
        <position position="77"/>
    </location>
    <ligand>
        <name>Zn(2+)</name>
        <dbReference type="ChEBI" id="CHEBI:29105"/>
    </ligand>
</feature>
<comment type="caution">
    <text evidence="5">The sequence shown here is derived from an EMBL/GenBank/DDBJ whole genome shotgun (WGS) entry which is preliminary data.</text>
</comment>
<dbReference type="PANTHER" id="PTHR34535">
    <property type="entry name" value="HYDROGENASE MATURATION FACTOR HYPA"/>
    <property type="match status" value="1"/>
</dbReference>
<evidence type="ECO:0000256" key="4">
    <source>
        <dbReference type="HAMAP-Rule" id="MF_00213"/>
    </source>
</evidence>
<dbReference type="HAMAP" id="MF_00213">
    <property type="entry name" value="HypA_HybF"/>
    <property type="match status" value="1"/>
</dbReference>
<dbReference type="Gene3D" id="3.30.2320.80">
    <property type="match status" value="1"/>
</dbReference>
<feature type="binding site" evidence="4">
    <location>
        <position position="95"/>
    </location>
    <ligand>
        <name>Zn(2+)</name>
        <dbReference type="ChEBI" id="CHEBI:29105"/>
    </ligand>
</feature>
<evidence type="ECO:0000256" key="3">
    <source>
        <dbReference type="ARBA" id="ARBA00022833"/>
    </source>
</evidence>
<evidence type="ECO:0000256" key="2">
    <source>
        <dbReference type="ARBA" id="ARBA00022723"/>
    </source>
</evidence>
<dbReference type="Proteomes" id="UP000245845">
    <property type="component" value="Unassembled WGS sequence"/>
</dbReference>
<organism evidence="5 6">
    <name type="scientific">Faecalicatena orotica</name>
    <dbReference type="NCBI Taxonomy" id="1544"/>
    <lineage>
        <taxon>Bacteria</taxon>
        <taxon>Bacillati</taxon>
        <taxon>Bacillota</taxon>
        <taxon>Clostridia</taxon>
        <taxon>Lachnospirales</taxon>
        <taxon>Lachnospiraceae</taxon>
        <taxon>Faecalicatena</taxon>
    </lineage>
</organism>
<comment type="function">
    <text evidence="4">Involved in the maturation of [NiFe] hydrogenases. Required for nickel insertion into the metal center of the hydrogenase.</text>
</comment>
<evidence type="ECO:0000256" key="1">
    <source>
        <dbReference type="ARBA" id="ARBA00022596"/>
    </source>
</evidence>
<keyword evidence="6" id="KW-1185">Reference proteome</keyword>
<evidence type="ECO:0000313" key="6">
    <source>
        <dbReference type="Proteomes" id="UP000245845"/>
    </source>
</evidence>
<dbReference type="GO" id="GO:0051604">
    <property type="term" value="P:protein maturation"/>
    <property type="evidence" value="ECO:0007669"/>
    <property type="project" value="InterPro"/>
</dbReference>
<evidence type="ECO:0000313" key="5">
    <source>
        <dbReference type="EMBL" id="PWJ29535.1"/>
    </source>
</evidence>